<dbReference type="Pfam" id="PF00560">
    <property type="entry name" value="LRR_1"/>
    <property type="match status" value="8"/>
</dbReference>
<dbReference type="eggNOG" id="KOG0619">
    <property type="taxonomic scope" value="Eukaryota"/>
</dbReference>
<dbReference type="InterPro" id="IPR013210">
    <property type="entry name" value="LRR_N_plant-typ"/>
</dbReference>
<reference evidence="13" key="1">
    <citation type="submission" date="2025-05" db="UniProtKB">
        <authorList>
            <consortium name="RefSeq"/>
        </authorList>
    </citation>
    <scope>NUCLEOTIDE SEQUENCE [LARGE SCALE GENOMIC DNA]</scope>
</reference>
<feature type="domain" description="Leucine-rich repeat-containing N-terminal plant-type" evidence="12">
    <location>
        <begin position="15"/>
        <end position="58"/>
    </location>
</feature>
<keyword evidence="6" id="KW-0732">Signal</keyword>
<evidence type="ECO:0000256" key="4">
    <source>
        <dbReference type="ARBA" id="ARBA00022614"/>
    </source>
</evidence>
<evidence type="ECO:0000256" key="9">
    <source>
        <dbReference type="ARBA" id="ARBA00023136"/>
    </source>
</evidence>
<dbReference type="Pfam" id="PF13855">
    <property type="entry name" value="LRR_8"/>
    <property type="match status" value="2"/>
</dbReference>
<keyword evidence="4" id="KW-0433">Leucine-rich repeat</keyword>
<evidence type="ECO:0000256" key="6">
    <source>
        <dbReference type="ARBA" id="ARBA00022729"/>
    </source>
</evidence>
<protein>
    <submittedName>
        <fullName evidence="14">Receptor-like protein 13 isoform X1</fullName>
    </submittedName>
</protein>
<evidence type="ECO:0000259" key="12">
    <source>
        <dbReference type="Pfam" id="PF08263"/>
    </source>
</evidence>
<evidence type="ECO:0000313" key="13">
    <source>
        <dbReference type="Proteomes" id="UP001652600"/>
    </source>
</evidence>
<dbReference type="RefSeq" id="XP_008461139.2">
    <property type="nucleotide sequence ID" value="XM_008462917.3"/>
</dbReference>
<evidence type="ECO:0000256" key="7">
    <source>
        <dbReference type="ARBA" id="ARBA00022737"/>
    </source>
</evidence>
<keyword evidence="13" id="KW-1185">Reference proteome</keyword>
<dbReference type="GO" id="GO:0009791">
    <property type="term" value="P:post-embryonic development"/>
    <property type="evidence" value="ECO:0007669"/>
    <property type="project" value="UniProtKB-ARBA"/>
</dbReference>
<dbReference type="PRINTS" id="PR00019">
    <property type="entry name" value="LEURICHRPT"/>
</dbReference>
<proteinExistence type="inferred from homology"/>
<keyword evidence="10" id="KW-0325">Glycoprotein</keyword>
<keyword evidence="5 11" id="KW-0812">Transmembrane</keyword>
<name>A0A1S3CE25_CUCME</name>
<keyword evidence="3" id="KW-1003">Cell membrane</keyword>
<dbReference type="SUPFAM" id="SSF52058">
    <property type="entry name" value="L domain-like"/>
    <property type="match status" value="1"/>
</dbReference>
<dbReference type="Gene3D" id="3.80.10.10">
    <property type="entry name" value="Ribonuclease Inhibitor"/>
    <property type="match status" value="5"/>
</dbReference>
<reference evidence="14" key="2">
    <citation type="submission" date="2025-08" db="UniProtKB">
        <authorList>
            <consortium name="RefSeq"/>
        </authorList>
    </citation>
    <scope>IDENTIFICATION</scope>
    <source>
        <tissue evidence="14">Stem</tissue>
    </source>
</reference>
<evidence type="ECO:0000256" key="2">
    <source>
        <dbReference type="ARBA" id="ARBA00009592"/>
    </source>
</evidence>
<gene>
    <name evidence="14" type="primary">LOC103499816</name>
</gene>
<keyword evidence="9 11" id="KW-0472">Membrane</keyword>
<comment type="subcellular location">
    <subcellularLocation>
        <location evidence="1">Cell membrane</location>
        <topology evidence="1">Single-pass type I membrane protein</topology>
    </subcellularLocation>
</comment>
<dbReference type="PANTHER" id="PTHR48062">
    <property type="entry name" value="RECEPTOR-LIKE PROTEIN 14"/>
    <property type="match status" value="1"/>
</dbReference>
<sequence length="995" mass="112350">MFLDELQVSNGCIEEERLSLLHMKSIFLSYDIPHVFHKSPFPSWVGSNCCNWERVKCDTFGIHVVELLLYELFSDEHYHGLDENYHLLNLSLFQNFKELKTLDLTYNAFNEITGNQGFNKFPNFNKLETLNLSGNYFGNKILSSLSGFTSLKKLLLNTNKLNGSITLLGFENLRELDLSMNGLNGTLQMQGLDGLEILNLEYNVFKNNNIFSSLRGLTSLRILKLNNNVDLGGTFPTQDVAKLKSLEVLDLSFDSFYDGVIPLQDLKNLKVLNLSYNQFNGSLPIQGFCKSKSLVELNIRNNQIRGEFPECIRNFDGLKLLDISYNQFSGKIPNIAISKLTSIEYLSLYENDFEGTFSFSSLANHSNLWYFKLSGRNNNIGNIQVETEGVREWHPTFQLQILSLRSCNLNSQTASEVPSFLLTQHKLKYLDLAHNHLVGIFPVWLLQNNSELNSLDLKNNSLGGTLQLSTSNHNLRFLEISSNLFNGQLPTHLGLLLPKVEYFNISRNSFEGNLPSSMKQIDSLRWLDVSNNKCSGNFQISTFYNMRLLASLVLANNNFSGSIEGEWNRSLSFLTALDLSNNMLSGKIPSWIGSTNLESIQLSRNRFVGELPKEICSPWLLTILDVSENQLIGEVPSTCFTSSTLVFLYLQKNGFSGTIPHVILSKPSNLKVIDLSYNNFSGHIPKWFNKFTSLRILLLKGNELEGPIPTQLCQNSEISIMDLSSNKLNGTIPSCFNNIAFGNISFGASTKVTTYPIAIDESLGDSCICENNYIGMCCAPLSIPIIQVKVDFTTKHRLESYKGNILNYMSGLDLSSNQLTGDIPQQIGDLEHIHALNFSHNKLVGHIPKVLSNLKQLESLDLSNNFLNGSIPSDLATLNFLSTFNVSYNNLSGMIPTAPHFTYPESSFYGNPYLCGSYIEHKCSISPVLPTNNQFEKLEEDGAFIDLEALRWSFAASYITLLLGFAVILYINTRWRQRWFYFVEDCYHCFFFKCT</sequence>
<dbReference type="AlphaFoldDB" id="A0A1S3CE25"/>
<evidence type="ECO:0000313" key="14">
    <source>
        <dbReference type="RefSeq" id="XP_008461139.2"/>
    </source>
</evidence>
<evidence type="ECO:0000256" key="11">
    <source>
        <dbReference type="SAM" id="Phobius"/>
    </source>
</evidence>
<dbReference type="PROSITE" id="PS51450">
    <property type="entry name" value="LRR"/>
    <property type="match status" value="1"/>
</dbReference>
<comment type="similarity">
    <text evidence="2">Belongs to the RLP family.</text>
</comment>
<keyword evidence="8 11" id="KW-1133">Transmembrane helix</keyword>
<dbReference type="InParanoid" id="A0A1S3CE25"/>
<feature type="transmembrane region" description="Helical" evidence="11">
    <location>
        <begin position="952"/>
        <end position="971"/>
    </location>
</feature>
<dbReference type="InterPro" id="IPR032675">
    <property type="entry name" value="LRR_dom_sf"/>
</dbReference>
<dbReference type="InterPro" id="IPR051502">
    <property type="entry name" value="RLP_Defense_Trigger"/>
</dbReference>
<dbReference type="Proteomes" id="UP001652600">
    <property type="component" value="Chromosome 1"/>
</dbReference>
<evidence type="ECO:0000256" key="1">
    <source>
        <dbReference type="ARBA" id="ARBA00004251"/>
    </source>
</evidence>
<evidence type="ECO:0000256" key="3">
    <source>
        <dbReference type="ARBA" id="ARBA00022475"/>
    </source>
</evidence>
<dbReference type="GO" id="GO:0005886">
    <property type="term" value="C:plasma membrane"/>
    <property type="evidence" value="ECO:0007669"/>
    <property type="project" value="UniProtKB-SubCell"/>
</dbReference>
<evidence type="ECO:0000256" key="8">
    <source>
        <dbReference type="ARBA" id="ARBA00022989"/>
    </source>
</evidence>
<dbReference type="InterPro" id="IPR003591">
    <property type="entry name" value="Leu-rich_rpt_typical-subtyp"/>
</dbReference>
<accession>A0A1S3CE25</accession>
<dbReference type="PANTHER" id="PTHR48062:SF52">
    <property type="entry name" value="RECEPTOR-LIKE PROTEIN 8-RELATED"/>
    <property type="match status" value="1"/>
</dbReference>
<organism evidence="13 14">
    <name type="scientific">Cucumis melo</name>
    <name type="common">Muskmelon</name>
    <dbReference type="NCBI Taxonomy" id="3656"/>
    <lineage>
        <taxon>Eukaryota</taxon>
        <taxon>Viridiplantae</taxon>
        <taxon>Streptophyta</taxon>
        <taxon>Embryophyta</taxon>
        <taxon>Tracheophyta</taxon>
        <taxon>Spermatophyta</taxon>
        <taxon>Magnoliopsida</taxon>
        <taxon>eudicotyledons</taxon>
        <taxon>Gunneridae</taxon>
        <taxon>Pentapetalae</taxon>
        <taxon>rosids</taxon>
        <taxon>fabids</taxon>
        <taxon>Cucurbitales</taxon>
        <taxon>Cucurbitaceae</taxon>
        <taxon>Benincaseae</taxon>
        <taxon>Cucumis</taxon>
    </lineage>
</organism>
<dbReference type="GeneID" id="103499816"/>
<keyword evidence="7" id="KW-0677">Repeat</keyword>
<dbReference type="Pfam" id="PF08263">
    <property type="entry name" value="LRRNT_2"/>
    <property type="match status" value="1"/>
</dbReference>
<evidence type="ECO:0000256" key="10">
    <source>
        <dbReference type="ARBA" id="ARBA00023180"/>
    </source>
</evidence>
<dbReference type="SMART" id="SM00369">
    <property type="entry name" value="LRR_TYP"/>
    <property type="match status" value="5"/>
</dbReference>
<dbReference type="InterPro" id="IPR001611">
    <property type="entry name" value="Leu-rich_rpt"/>
</dbReference>
<evidence type="ECO:0000256" key="5">
    <source>
        <dbReference type="ARBA" id="ARBA00022692"/>
    </source>
</evidence>
<dbReference type="SUPFAM" id="SSF52047">
    <property type="entry name" value="RNI-like"/>
    <property type="match status" value="2"/>
</dbReference>
<dbReference type="KEGG" id="cmo:103499816"/>